<name>A0ACC2JC23_9PEZI</name>
<protein>
    <submittedName>
        <fullName evidence="1">Uncharacterized protein</fullName>
    </submittedName>
</protein>
<proteinExistence type="predicted"/>
<keyword evidence="2" id="KW-1185">Reference proteome</keyword>
<gene>
    <name evidence="1" type="ORF">O1611_g8645</name>
</gene>
<dbReference type="Proteomes" id="UP001153332">
    <property type="component" value="Unassembled WGS sequence"/>
</dbReference>
<sequence>MNGGFYDPSDEGFFLEDPLDSSNHFPGMPNAASSDPTQAEDTSPQFDRVSQWWEGSLSLEDLEPSGLQPNGMQPGGFQHIPQPSNDGIFPKGYTAGHNIQAPHGLNFATIATTNNARSRAVNPWPYSYRPMFGNTIPQQDLDRPMMYRDSSLYENPDFIAETQHSLDFGSSFRDGSDVTIPSVPFTNQFTSSDLGVMSEIPNADDIASLVESQASCDSRCASSVCENENCSETGTPCDDPTCVENVSTTGIPVLADHTPTYAASGAILSHQPHSQPCNHTESEHLVARTLGELRAPGELDLRGKTPCLPDFNYNALLHPCEQFYDGNYQPYSANPRQIHTKVEDPGSNDPQISLLPTRSLTNTPSAANGSEKHPGGICVFMGWVPSEARPALRYAWQTPPPHLNTLGLPTPVKSATWDFPDSRLSSSTRGFIQASNLSNVLWKVALWPSSKKAL</sequence>
<comment type="caution">
    <text evidence="1">The sequence shown here is derived from an EMBL/GenBank/DDBJ whole genome shotgun (WGS) entry which is preliminary data.</text>
</comment>
<dbReference type="EMBL" id="JAPUUL010002630">
    <property type="protein sequence ID" value="KAJ8124995.1"/>
    <property type="molecule type" value="Genomic_DNA"/>
</dbReference>
<accession>A0ACC2JC23</accession>
<organism evidence="1 2">
    <name type="scientific">Lasiodiplodia mahajangana</name>
    <dbReference type="NCBI Taxonomy" id="1108764"/>
    <lineage>
        <taxon>Eukaryota</taxon>
        <taxon>Fungi</taxon>
        <taxon>Dikarya</taxon>
        <taxon>Ascomycota</taxon>
        <taxon>Pezizomycotina</taxon>
        <taxon>Dothideomycetes</taxon>
        <taxon>Dothideomycetes incertae sedis</taxon>
        <taxon>Botryosphaeriales</taxon>
        <taxon>Botryosphaeriaceae</taxon>
        <taxon>Lasiodiplodia</taxon>
    </lineage>
</organism>
<reference evidence="1" key="1">
    <citation type="submission" date="2022-12" db="EMBL/GenBank/DDBJ databases">
        <title>Genome Sequence of Lasiodiplodia mahajangana.</title>
        <authorList>
            <person name="Buettner E."/>
        </authorList>
    </citation>
    <scope>NUCLEOTIDE SEQUENCE</scope>
    <source>
        <strain evidence="1">VT137</strain>
    </source>
</reference>
<evidence type="ECO:0000313" key="2">
    <source>
        <dbReference type="Proteomes" id="UP001153332"/>
    </source>
</evidence>
<evidence type="ECO:0000313" key="1">
    <source>
        <dbReference type="EMBL" id="KAJ8124995.1"/>
    </source>
</evidence>